<keyword evidence="3" id="KW-1185">Reference proteome</keyword>
<feature type="transmembrane region" description="Helical" evidence="1">
    <location>
        <begin position="36"/>
        <end position="53"/>
    </location>
</feature>
<protein>
    <submittedName>
        <fullName evidence="2">Uncharacterized protein</fullName>
    </submittedName>
</protein>
<keyword evidence="1" id="KW-0812">Transmembrane</keyword>
<proteinExistence type="predicted"/>
<comment type="caution">
    <text evidence="2">The sequence shown here is derived from an EMBL/GenBank/DDBJ whole genome shotgun (WGS) entry which is preliminary data.</text>
</comment>
<dbReference type="RefSeq" id="WP_345082097.1">
    <property type="nucleotide sequence ID" value="NZ_BAABFA010000011.1"/>
</dbReference>
<accession>A0ABP8NE65</accession>
<name>A0ABP8NE65_9BACT</name>
<evidence type="ECO:0000313" key="2">
    <source>
        <dbReference type="EMBL" id="GAA4465860.1"/>
    </source>
</evidence>
<feature type="transmembrane region" description="Helical" evidence="1">
    <location>
        <begin position="60"/>
        <end position="82"/>
    </location>
</feature>
<feature type="transmembrane region" description="Helical" evidence="1">
    <location>
        <begin position="12"/>
        <end position="30"/>
    </location>
</feature>
<keyword evidence="1" id="KW-1133">Transmembrane helix</keyword>
<reference evidence="3" key="1">
    <citation type="journal article" date="2019" name="Int. J. Syst. Evol. Microbiol.">
        <title>The Global Catalogue of Microorganisms (GCM) 10K type strain sequencing project: providing services to taxonomists for standard genome sequencing and annotation.</title>
        <authorList>
            <consortium name="The Broad Institute Genomics Platform"/>
            <consortium name="The Broad Institute Genome Sequencing Center for Infectious Disease"/>
            <person name="Wu L."/>
            <person name="Ma J."/>
        </authorList>
    </citation>
    <scope>NUCLEOTIDE SEQUENCE [LARGE SCALE GENOMIC DNA]</scope>
    <source>
        <strain evidence="3">JCM 32105</strain>
    </source>
</reference>
<dbReference type="EMBL" id="BAABFA010000011">
    <property type="protein sequence ID" value="GAA4465860.1"/>
    <property type="molecule type" value="Genomic_DNA"/>
</dbReference>
<feature type="transmembrane region" description="Helical" evidence="1">
    <location>
        <begin position="88"/>
        <end position="112"/>
    </location>
</feature>
<evidence type="ECO:0000256" key="1">
    <source>
        <dbReference type="SAM" id="Phobius"/>
    </source>
</evidence>
<organism evidence="2 3">
    <name type="scientific">Nemorincola caseinilytica</name>
    <dbReference type="NCBI Taxonomy" id="2054315"/>
    <lineage>
        <taxon>Bacteria</taxon>
        <taxon>Pseudomonadati</taxon>
        <taxon>Bacteroidota</taxon>
        <taxon>Chitinophagia</taxon>
        <taxon>Chitinophagales</taxon>
        <taxon>Chitinophagaceae</taxon>
        <taxon>Nemorincola</taxon>
    </lineage>
</organism>
<keyword evidence="1" id="KW-0472">Membrane</keyword>
<evidence type="ECO:0000313" key="3">
    <source>
        <dbReference type="Proteomes" id="UP001500067"/>
    </source>
</evidence>
<sequence>MLKKLTYRKFVYAAYGFFLLLSLAWFVVALYESHTLNYTALFTFAIFCVQAYYNHRMTNLVVGIILLPASIFGTLYFLSWGGKVGFDAFIGTMTALGVVSIAASLILAFSYLKMSFDSHNPHL</sequence>
<gene>
    <name evidence="2" type="ORF">GCM10023093_18760</name>
</gene>
<dbReference type="Proteomes" id="UP001500067">
    <property type="component" value="Unassembled WGS sequence"/>
</dbReference>